<dbReference type="InterPro" id="IPR035984">
    <property type="entry name" value="Acyl-CoA-binding_sf"/>
</dbReference>
<dbReference type="GO" id="GO:0006631">
    <property type="term" value="P:fatty acid metabolic process"/>
    <property type="evidence" value="ECO:0007669"/>
    <property type="project" value="TreeGrafter"/>
</dbReference>
<comment type="caution">
    <text evidence="3">The sequence shown here is derived from an EMBL/GenBank/DDBJ whole genome shotgun (WGS) entry which is preliminary data.</text>
</comment>
<name>A0A5D4XGU2_9GAMM</name>
<dbReference type="PANTHER" id="PTHR23310:SF62">
    <property type="entry name" value="ACYL-COA BINDING PROTEIN 1, ISOFORM A"/>
    <property type="match status" value="1"/>
</dbReference>
<evidence type="ECO:0000256" key="1">
    <source>
        <dbReference type="ARBA" id="ARBA00023121"/>
    </source>
</evidence>
<dbReference type="RefSeq" id="WP_149104538.1">
    <property type="nucleotide sequence ID" value="NZ_VTFT01000002.1"/>
</dbReference>
<reference evidence="3 4" key="1">
    <citation type="submission" date="2019-08" db="EMBL/GenBank/DDBJ databases">
        <title>Luteimonas viscosus sp. nov., isolated from soil of a sunflower field.</title>
        <authorList>
            <person name="Jianli Z."/>
            <person name="Ying Z."/>
        </authorList>
    </citation>
    <scope>NUCLEOTIDE SEQUENCE [LARGE SCALE GENOMIC DNA]</scope>
    <source>
        <strain evidence="3 4">XBU10</strain>
    </source>
</reference>
<dbReference type="OrthoDB" id="5625302at2"/>
<dbReference type="EMBL" id="VTFT01000002">
    <property type="protein sequence ID" value="TYT23838.1"/>
    <property type="molecule type" value="Genomic_DNA"/>
</dbReference>
<sequence>MAKATLTFEQAAQDVQTLAERPDNETLLRLYALYKQGSEGDVSGEKPGFFDFVGTAKYEAWSRLKGTPRDVAQQQYIELVAKLKG</sequence>
<protein>
    <submittedName>
        <fullName evidence="3">Acyl-CoA-binding protein</fullName>
    </submittedName>
</protein>
<evidence type="ECO:0000259" key="2">
    <source>
        <dbReference type="PROSITE" id="PS51228"/>
    </source>
</evidence>
<dbReference type="InterPro" id="IPR000582">
    <property type="entry name" value="Acyl-CoA-binding_protein"/>
</dbReference>
<dbReference type="InterPro" id="IPR014352">
    <property type="entry name" value="FERM/acyl-CoA-bd_prot_sf"/>
</dbReference>
<keyword evidence="4" id="KW-1185">Reference proteome</keyword>
<organism evidence="3 4">
    <name type="scientific">Luteimonas viscosa</name>
    <dbReference type="NCBI Taxonomy" id="1132694"/>
    <lineage>
        <taxon>Bacteria</taxon>
        <taxon>Pseudomonadati</taxon>
        <taxon>Pseudomonadota</taxon>
        <taxon>Gammaproteobacteria</taxon>
        <taxon>Lysobacterales</taxon>
        <taxon>Lysobacteraceae</taxon>
        <taxon>Luteimonas</taxon>
    </lineage>
</organism>
<evidence type="ECO:0000313" key="3">
    <source>
        <dbReference type="EMBL" id="TYT23838.1"/>
    </source>
</evidence>
<dbReference type="PROSITE" id="PS51228">
    <property type="entry name" value="ACB_2"/>
    <property type="match status" value="1"/>
</dbReference>
<dbReference type="PRINTS" id="PR00689">
    <property type="entry name" value="ACOABINDINGP"/>
</dbReference>
<dbReference type="Pfam" id="PF00887">
    <property type="entry name" value="ACBP"/>
    <property type="match status" value="1"/>
</dbReference>
<keyword evidence="1" id="KW-0446">Lipid-binding</keyword>
<dbReference type="PANTHER" id="PTHR23310">
    <property type="entry name" value="ACYL-COA-BINDING PROTEIN, ACBP"/>
    <property type="match status" value="1"/>
</dbReference>
<gene>
    <name evidence="3" type="ORF">FZO89_16615</name>
</gene>
<dbReference type="AlphaFoldDB" id="A0A5D4XGU2"/>
<accession>A0A5D4XGU2</accession>
<dbReference type="GO" id="GO:0000062">
    <property type="term" value="F:fatty-acyl-CoA binding"/>
    <property type="evidence" value="ECO:0007669"/>
    <property type="project" value="InterPro"/>
</dbReference>
<evidence type="ECO:0000313" key="4">
    <source>
        <dbReference type="Proteomes" id="UP000324973"/>
    </source>
</evidence>
<dbReference type="Gene3D" id="1.20.80.10">
    <property type="match status" value="1"/>
</dbReference>
<dbReference type="SUPFAM" id="SSF47027">
    <property type="entry name" value="Acyl-CoA binding protein"/>
    <property type="match status" value="1"/>
</dbReference>
<proteinExistence type="predicted"/>
<dbReference type="Proteomes" id="UP000324973">
    <property type="component" value="Unassembled WGS sequence"/>
</dbReference>
<feature type="domain" description="ACB" evidence="2">
    <location>
        <begin position="1"/>
        <end position="85"/>
    </location>
</feature>